<evidence type="ECO:0000313" key="4">
    <source>
        <dbReference type="EMBL" id="CAE7357973.1"/>
    </source>
</evidence>
<dbReference type="Pfam" id="PF00023">
    <property type="entry name" value="Ank"/>
    <property type="match status" value="1"/>
</dbReference>
<gene>
    <name evidence="4" type="primary">ANKHD1</name>
    <name evidence="4" type="ORF">SNAT2548_LOCUS19125</name>
</gene>
<dbReference type="InterPro" id="IPR002110">
    <property type="entry name" value="Ankyrin_rpt"/>
</dbReference>
<proteinExistence type="predicted"/>
<feature type="repeat" description="ANK" evidence="3">
    <location>
        <begin position="402"/>
        <end position="434"/>
    </location>
</feature>
<feature type="repeat" description="ANK" evidence="3">
    <location>
        <begin position="327"/>
        <end position="359"/>
    </location>
</feature>
<evidence type="ECO:0000256" key="1">
    <source>
        <dbReference type="ARBA" id="ARBA00022737"/>
    </source>
</evidence>
<dbReference type="PROSITE" id="PS50297">
    <property type="entry name" value="ANK_REP_REGION"/>
    <property type="match status" value="1"/>
</dbReference>
<keyword evidence="2 3" id="KW-0040">ANK repeat</keyword>
<dbReference type="PANTHER" id="PTHR23206">
    <property type="entry name" value="MASK PROTEIN"/>
    <property type="match status" value="1"/>
</dbReference>
<dbReference type="OrthoDB" id="539213at2759"/>
<dbReference type="PANTHER" id="PTHR23206:SF8">
    <property type="entry name" value="ANKYRIN REPEAT AND KH DOMAIN-CONTAINING 1"/>
    <property type="match status" value="1"/>
</dbReference>
<keyword evidence="5" id="KW-1185">Reference proteome</keyword>
<dbReference type="EMBL" id="CAJNDS010002166">
    <property type="protein sequence ID" value="CAE7357973.1"/>
    <property type="molecule type" value="Genomic_DNA"/>
</dbReference>
<evidence type="ECO:0000313" key="5">
    <source>
        <dbReference type="Proteomes" id="UP000604046"/>
    </source>
</evidence>
<dbReference type="InterPro" id="IPR051631">
    <property type="entry name" value="Ankyrin-KH/SAM_domain"/>
</dbReference>
<dbReference type="GO" id="GO:0045087">
    <property type="term" value="P:innate immune response"/>
    <property type="evidence" value="ECO:0007669"/>
    <property type="project" value="TreeGrafter"/>
</dbReference>
<protein>
    <submittedName>
        <fullName evidence="4">ANKHD1 protein</fullName>
    </submittedName>
</protein>
<comment type="caution">
    <text evidence="4">The sequence shown here is derived from an EMBL/GenBank/DDBJ whole genome shotgun (WGS) entry which is preliminary data.</text>
</comment>
<dbReference type="SUPFAM" id="SSF48403">
    <property type="entry name" value="Ankyrin repeat"/>
    <property type="match status" value="1"/>
</dbReference>
<dbReference type="Gene3D" id="1.25.40.20">
    <property type="entry name" value="Ankyrin repeat-containing domain"/>
    <property type="match status" value="3"/>
</dbReference>
<dbReference type="GO" id="GO:0005737">
    <property type="term" value="C:cytoplasm"/>
    <property type="evidence" value="ECO:0007669"/>
    <property type="project" value="TreeGrafter"/>
</dbReference>
<dbReference type="PROSITE" id="PS50088">
    <property type="entry name" value="ANK_REPEAT"/>
    <property type="match status" value="3"/>
</dbReference>
<evidence type="ECO:0000256" key="3">
    <source>
        <dbReference type="PROSITE-ProRule" id="PRU00023"/>
    </source>
</evidence>
<dbReference type="SMART" id="SM00248">
    <property type="entry name" value="ANK"/>
    <property type="match status" value="6"/>
</dbReference>
<dbReference type="Pfam" id="PF12796">
    <property type="entry name" value="Ank_2"/>
    <property type="match status" value="1"/>
</dbReference>
<sequence length="574" mass="64280">MDHWHVRPWHGLDPEGAEGDQLPFPMYTVSIDILLQMKEVICHEDLLASGQLTQFEESLGNAMFVSHQWLANHHPDPEGEQLKVLKDALGNIRSGKSDIHIPVVTEMFFGRVKKPTPESFTGKSTYIWYDFFSCPQGMDGDAPIYRQQAIDTIVTYISRCKYFVILCPSLMHANQRQLLGQDTWASRGWCRTERLSRELAAREDGATVVIESGSRQYLMIDARKYLDAPGSGEFTHEEDRRRIANVLVQMVWKKLRYLLDQGDWHGYRFLLNTQPPCIFQDLAVAPVEGLIPGFALQTDPFIDPSACTVEWFLHENGFQRIDERDKSGWTPLCYAAMSGSAHLVESLLKQRANCNERLTKQKPEFAISKGVPVLSLAALFHSNEVIRVLLAAKADVNARDSRKTIPLHWACHADNLSAARVLLAAGADFRTTQSGGFDAFACACGSGAAKVAKELLTLKPQVSLQYRLHQALIFYSNSTEVVVTLIEARADVNEQLHLTSPVFRMLFTALSLRHYVSPSLLTNLAYHHKLATPLMLSILNGAFGATRLLLQAAADATMRNSRGKTALELAKQDE</sequence>
<reference evidence="4" key="1">
    <citation type="submission" date="2021-02" db="EMBL/GenBank/DDBJ databases">
        <authorList>
            <person name="Dougan E. K."/>
            <person name="Rhodes N."/>
            <person name="Thang M."/>
            <person name="Chan C."/>
        </authorList>
    </citation>
    <scope>NUCLEOTIDE SEQUENCE</scope>
</reference>
<dbReference type="AlphaFoldDB" id="A0A812Q514"/>
<evidence type="ECO:0000256" key="2">
    <source>
        <dbReference type="ARBA" id="ARBA00023043"/>
    </source>
</evidence>
<name>A0A812Q514_9DINO</name>
<organism evidence="4 5">
    <name type="scientific">Symbiodinium natans</name>
    <dbReference type="NCBI Taxonomy" id="878477"/>
    <lineage>
        <taxon>Eukaryota</taxon>
        <taxon>Sar</taxon>
        <taxon>Alveolata</taxon>
        <taxon>Dinophyceae</taxon>
        <taxon>Suessiales</taxon>
        <taxon>Symbiodiniaceae</taxon>
        <taxon>Symbiodinium</taxon>
    </lineage>
</organism>
<accession>A0A812Q514</accession>
<dbReference type="InterPro" id="IPR036770">
    <property type="entry name" value="Ankyrin_rpt-contain_sf"/>
</dbReference>
<feature type="repeat" description="ANK" evidence="3">
    <location>
        <begin position="369"/>
        <end position="401"/>
    </location>
</feature>
<keyword evidence="1" id="KW-0677">Repeat</keyword>
<dbReference type="Proteomes" id="UP000604046">
    <property type="component" value="Unassembled WGS sequence"/>
</dbReference>